<proteinExistence type="predicted"/>
<evidence type="ECO:0000313" key="2">
    <source>
        <dbReference type="WBParaSite" id="ACAC_0001226501-mRNA-1"/>
    </source>
</evidence>
<reference evidence="2" key="2">
    <citation type="submission" date="2017-02" db="UniProtKB">
        <authorList>
            <consortium name="WormBaseParasite"/>
        </authorList>
    </citation>
    <scope>IDENTIFICATION</scope>
</reference>
<keyword evidence="1" id="KW-1185">Reference proteome</keyword>
<protein>
    <submittedName>
        <fullName evidence="2">Uncharacterized protein</fullName>
    </submittedName>
</protein>
<reference evidence="1" key="1">
    <citation type="submission" date="2012-09" db="EMBL/GenBank/DDBJ databases">
        <authorList>
            <person name="Martin A.A."/>
        </authorList>
    </citation>
    <scope>NUCLEOTIDE SEQUENCE</scope>
</reference>
<evidence type="ECO:0000313" key="1">
    <source>
        <dbReference type="Proteomes" id="UP000035642"/>
    </source>
</evidence>
<accession>A0A0K0DL29</accession>
<dbReference type="Proteomes" id="UP000035642">
    <property type="component" value="Unassembled WGS sequence"/>
</dbReference>
<organism evidence="1 2">
    <name type="scientific">Angiostrongylus cantonensis</name>
    <name type="common">Rat lungworm</name>
    <dbReference type="NCBI Taxonomy" id="6313"/>
    <lineage>
        <taxon>Eukaryota</taxon>
        <taxon>Metazoa</taxon>
        <taxon>Ecdysozoa</taxon>
        <taxon>Nematoda</taxon>
        <taxon>Chromadorea</taxon>
        <taxon>Rhabditida</taxon>
        <taxon>Rhabditina</taxon>
        <taxon>Rhabditomorpha</taxon>
        <taxon>Strongyloidea</taxon>
        <taxon>Metastrongylidae</taxon>
        <taxon>Angiostrongylus</taxon>
    </lineage>
</organism>
<sequence>MSRPECESVVSDLFVFELGNVCGVREADGLPIRFAKLTVRKYWPTKTNLVKGTIFASARSISDPTMSDRLSTDEFECLSSDGFCEDIDFAKNVNRAVTEISTIIEIQQGYVLLPLGPRLASNIYQCFIKLNMFEFKESASFNQLRSFTSLTLDNGTV</sequence>
<dbReference type="AlphaFoldDB" id="A0A0K0DL29"/>
<name>A0A0K0DL29_ANGCA</name>
<dbReference type="WBParaSite" id="ACAC_0001226501-mRNA-1">
    <property type="protein sequence ID" value="ACAC_0001226501-mRNA-1"/>
    <property type="gene ID" value="ACAC_0001226501"/>
</dbReference>